<feature type="region of interest" description="Disordered" evidence="1">
    <location>
        <begin position="1"/>
        <end position="50"/>
    </location>
</feature>
<organism evidence="2 3">
    <name type="scientific">Geobacillus uzenensis</name>
    <dbReference type="NCBI Taxonomy" id="129339"/>
    <lineage>
        <taxon>Bacteria</taxon>
        <taxon>Bacillati</taxon>
        <taxon>Bacillota</taxon>
        <taxon>Bacilli</taxon>
        <taxon>Bacillales</taxon>
        <taxon>Anoxybacillaceae</taxon>
        <taxon>Geobacillus</taxon>
    </lineage>
</organism>
<accession>A0ABX4DEF6</accession>
<dbReference type="EMBL" id="NEWL01000009">
    <property type="protein sequence ID" value="OXB85555.1"/>
    <property type="molecule type" value="Genomic_DNA"/>
</dbReference>
<name>A0ABX4DEF6_9BACL</name>
<evidence type="ECO:0000313" key="2">
    <source>
        <dbReference type="EMBL" id="OXB85555.1"/>
    </source>
</evidence>
<comment type="caution">
    <text evidence="2">The sequence shown here is derived from an EMBL/GenBank/DDBJ whole genome shotgun (WGS) entry which is preliminary data.</text>
</comment>
<protein>
    <submittedName>
        <fullName evidence="2">Uncharacterized protein</fullName>
    </submittedName>
</protein>
<sequence length="96" mass="10999">MLEGLRGGYAAAAGPKRREPMAAGARQYEKRKRRDRLSKPNVLHPQGCLHPEGEGYLAEERGYLAEESQALELDNTKREGRERPTINKSRFRFVQF</sequence>
<evidence type="ECO:0000256" key="1">
    <source>
        <dbReference type="SAM" id="MobiDB-lite"/>
    </source>
</evidence>
<gene>
    <name evidence="2" type="ORF">B9L21_14445</name>
</gene>
<dbReference type="Proteomes" id="UP000198364">
    <property type="component" value="Unassembled WGS sequence"/>
</dbReference>
<proteinExistence type="predicted"/>
<keyword evidence="3" id="KW-1185">Reference proteome</keyword>
<evidence type="ECO:0000313" key="3">
    <source>
        <dbReference type="Proteomes" id="UP000198364"/>
    </source>
</evidence>
<reference evidence="2 3" key="1">
    <citation type="submission" date="2017-05" db="EMBL/GenBank/DDBJ databases">
        <title>The genome sequence of Geobacillus uzenensis BGSC 92A1.</title>
        <authorList>
            <person name="Ramaloko W.T."/>
            <person name="Koen N."/>
            <person name="Polliack S."/>
            <person name="Aliyu H."/>
            <person name="Lebre P."/>
            <person name="Mohr T."/>
            <person name="Oswald F."/>
            <person name="Zwick M."/>
            <person name="Neumann A."/>
            <person name="Syldatk C."/>
            <person name="Cowan D."/>
            <person name="De Maayer P."/>
        </authorList>
    </citation>
    <scope>NUCLEOTIDE SEQUENCE [LARGE SCALE GENOMIC DNA]</scope>
    <source>
        <strain evidence="2 3">BGSC 92A1</strain>
    </source>
</reference>